<dbReference type="PANTHER" id="PTHR43860:SF2">
    <property type="entry name" value="BETAINE ALDEHYDE DEHYDROGENASE-RELATED"/>
    <property type="match status" value="1"/>
</dbReference>
<feature type="compositionally biased region" description="Acidic residues" evidence="3">
    <location>
        <begin position="74"/>
        <end position="86"/>
    </location>
</feature>
<dbReference type="Gene3D" id="3.40.309.10">
    <property type="entry name" value="Aldehyde Dehydrogenase, Chain A, domain 2"/>
    <property type="match status" value="1"/>
</dbReference>
<reference evidence="5" key="1">
    <citation type="submission" date="2023-05" db="EMBL/GenBank/DDBJ databases">
        <authorList>
            <person name="Huff M."/>
        </authorList>
    </citation>
    <scope>NUCLEOTIDE SEQUENCE</scope>
</reference>
<evidence type="ECO:0000256" key="1">
    <source>
        <dbReference type="ARBA" id="ARBA00009986"/>
    </source>
</evidence>
<dbReference type="Gene3D" id="1.10.238.10">
    <property type="entry name" value="EF-hand"/>
    <property type="match status" value="1"/>
</dbReference>
<evidence type="ECO:0000313" key="5">
    <source>
        <dbReference type="EMBL" id="CAI9752704.1"/>
    </source>
</evidence>
<dbReference type="Proteomes" id="UP000834106">
    <property type="component" value="Chromosome 1"/>
</dbReference>
<name>A0AAD1YM21_9LAMI</name>
<keyword evidence="6" id="KW-1185">Reference proteome</keyword>
<comment type="similarity">
    <text evidence="1">Belongs to the aldehyde dehydrogenase family.</text>
</comment>
<dbReference type="SUPFAM" id="SSF47473">
    <property type="entry name" value="EF-hand"/>
    <property type="match status" value="1"/>
</dbReference>
<gene>
    <name evidence="5" type="ORF">FPE_LOCUS135</name>
</gene>
<dbReference type="PANTHER" id="PTHR43860">
    <property type="entry name" value="BETAINE ALDEHYDE DEHYDROGENASE"/>
    <property type="match status" value="1"/>
</dbReference>
<evidence type="ECO:0000256" key="3">
    <source>
        <dbReference type="SAM" id="MobiDB-lite"/>
    </source>
</evidence>
<feature type="region of interest" description="Disordered" evidence="3">
    <location>
        <begin position="74"/>
        <end position="95"/>
    </location>
</feature>
<dbReference type="InterPro" id="IPR016161">
    <property type="entry name" value="Ald_DH/histidinol_DH"/>
</dbReference>
<dbReference type="GO" id="GO:0110095">
    <property type="term" value="P:cellular detoxification of aldehyde"/>
    <property type="evidence" value="ECO:0007669"/>
    <property type="project" value="UniProtKB-ARBA"/>
</dbReference>
<evidence type="ECO:0000259" key="4">
    <source>
        <dbReference type="Pfam" id="PF00171"/>
    </source>
</evidence>
<dbReference type="SUPFAM" id="SSF53720">
    <property type="entry name" value="ALDH-like"/>
    <property type="match status" value="1"/>
</dbReference>
<evidence type="ECO:0000256" key="2">
    <source>
        <dbReference type="ARBA" id="ARBA00023027"/>
    </source>
</evidence>
<keyword evidence="2" id="KW-0520">NAD</keyword>
<accession>A0AAD1YM21</accession>
<dbReference type="GO" id="GO:0019145">
    <property type="term" value="F:aminobutyraldehyde dehydrogenase (NAD+) activity"/>
    <property type="evidence" value="ECO:0007669"/>
    <property type="project" value="UniProtKB-ARBA"/>
</dbReference>
<organism evidence="5 6">
    <name type="scientific">Fraxinus pennsylvanica</name>
    <dbReference type="NCBI Taxonomy" id="56036"/>
    <lineage>
        <taxon>Eukaryota</taxon>
        <taxon>Viridiplantae</taxon>
        <taxon>Streptophyta</taxon>
        <taxon>Embryophyta</taxon>
        <taxon>Tracheophyta</taxon>
        <taxon>Spermatophyta</taxon>
        <taxon>Magnoliopsida</taxon>
        <taxon>eudicotyledons</taxon>
        <taxon>Gunneridae</taxon>
        <taxon>Pentapetalae</taxon>
        <taxon>asterids</taxon>
        <taxon>lamiids</taxon>
        <taxon>Lamiales</taxon>
        <taxon>Oleaceae</taxon>
        <taxon>Oleeae</taxon>
        <taxon>Fraxinus</taxon>
    </lineage>
</organism>
<evidence type="ECO:0000313" key="6">
    <source>
        <dbReference type="Proteomes" id="UP000834106"/>
    </source>
</evidence>
<dbReference type="EMBL" id="OU503036">
    <property type="protein sequence ID" value="CAI9752704.1"/>
    <property type="molecule type" value="Genomic_DNA"/>
</dbReference>
<feature type="domain" description="Aldehyde dehydrogenase" evidence="4">
    <location>
        <begin position="1"/>
        <end position="64"/>
    </location>
</feature>
<dbReference type="Pfam" id="PF00171">
    <property type="entry name" value="Aldedh"/>
    <property type="match status" value="1"/>
</dbReference>
<dbReference type="AlphaFoldDB" id="A0AAD1YM21"/>
<dbReference type="InterPro" id="IPR016163">
    <property type="entry name" value="Ald_DH_C"/>
</dbReference>
<proteinExistence type="inferred from homology"/>
<protein>
    <recommendedName>
        <fullName evidence="4">Aldehyde dehydrogenase domain-containing protein</fullName>
    </recommendedName>
</protein>
<sequence length="216" mass="24478">MQIWREEVFGPVLCVKTFKIEDEAIELANDTQYGLAAAILSQDLERRERMTKAFQAGIVWRKKSDVAVGSDYFGDEEEEDEDEDNVQEGSVKAADRMEEEEREIVDLKTKIVAANRYDPSLGLDLIDFSTKHELKMNDGLGRTSCHFTPSTDLQRMANDENLHKAFSYLYKVGNGDIESDELQDSLMEDGAHDCANVANDIFQEVDSDKVKTNSKH</sequence>
<dbReference type="InterPro" id="IPR015590">
    <property type="entry name" value="Aldehyde_DH_dom"/>
</dbReference>
<dbReference type="InterPro" id="IPR011992">
    <property type="entry name" value="EF-hand-dom_pair"/>
</dbReference>